<keyword evidence="4 7" id="KW-0863">Zinc-finger</keyword>
<keyword evidence="2" id="KW-0479">Metal-binding</keyword>
<comment type="subcellular location">
    <subcellularLocation>
        <location evidence="1">Nucleus</location>
    </subcellularLocation>
</comment>
<dbReference type="InterPro" id="IPR013087">
    <property type="entry name" value="Znf_C2H2_type"/>
</dbReference>
<dbReference type="GO" id="GO:0000978">
    <property type="term" value="F:RNA polymerase II cis-regulatory region sequence-specific DNA binding"/>
    <property type="evidence" value="ECO:0007669"/>
    <property type="project" value="TreeGrafter"/>
</dbReference>
<protein>
    <recommendedName>
        <fullName evidence="9">C2H2-type domain-containing protein</fullName>
    </recommendedName>
</protein>
<organism evidence="10 11">
    <name type="scientific">Tetranychus urticae</name>
    <name type="common">Two-spotted spider mite</name>
    <dbReference type="NCBI Taxonomy" id="32264"/>
    <lineage>
        <taxon>Eukaryota</taxon>
        <taxon>Metazoa</taxon>
        <taxon>Ecdysozoa</taxon>
        <taxon>Arthropoda</taxon>
        <taxon>Chelicerata</taxon>
        <taxon>Arachnida</taxon>
        <taxon>Acari</taxon>
        <taxon>Acariformes</taxon>
        <taxon>Trombidiformes</taxon>
        <taxon>Prostigmata</taxon>
        <taxon>Eleutherengona</taxon>
        <taxon>Raphignathae</taxon>
        <taxon>Tetranychoidea</taxon>
        <taxon>Tetranychidae</taxon>
        <taxon>Tetranychus</taxon>
    </lineage>
</organism>
<evidence type="ECO:0000256" key="3">
    <source>
        <dbReference type="ARBA" id="ARBA00022737"/>
    </source>
</evidence>
<evidence type="ECO:0000256" key="4">
    <source>
        <dbReference type="ARBA" id="ARBA00022771"/>
    </source>
</evidence>
<gene>
    <name evidence="10" type="primary">107364068</name>
</gene>
<evidence type="ECO:0000256" key="1">
    <source>
        <dbReference type="ARBA" id="ARBA00004123"/>
    </source>
</evidence>
<keyword evidence="5" id="KW-0862">Zinc</keyword>
<dbReference type="OrthoDB" id="4748970at2759"/>
<feature type="compositionally biased region" description="Low complexity" evidence="8">
    <location>
        <begin position="383"/>
        <end position="416"/>
    </location>
</feature>
<evidence type="ECO:0000256" key="7">
    <source>
        <dbReference type="PROSITE-ProRule" id="PRU00042"/>
    </source>
</evidence>
<dbReference type="GO" id="GO:0000981">
    <property type="term" value="F:DNA-binding transcription factor activity, RNA polymerase II-specific"/>
    <property type="evidence" value="ECO:0007669"/>
    <property type="project" value="TreeGrafter"/>
</dbReference>
<dbReference type="Gene3D" id="3.30.160.60">
    <property type="entry name" value="Classic Zinc Finger"/>
    <property type="match status" value="3"/>
</dbReference>
<name>T1KGB9_TETUR</name>
<feature type="region of interest" description="Disordered" evidence="8">
    <location>
        <begin position="359"/>
        <end position="426"/>
    </location>
</feature>
<dbReference type="FunFam" id="3.30.160.60:FF:000446">
    <property type="entry name" value="Zinc finger protein"/>
    <property type="match status" value="1"/>
</dbReference>
<dbReference type="EnsemblMetazoa" id="tetur11g00260.1">
    <property type="protein sequence ID" value="tetur11g00260.1"/>
    <property type="gene ID" value="tetur11g00260"/>
</dbReference>
<dbReference type="eggNOG" id="KOG1721">
    <property type="taxonomic scope" value="Eukaryota"/>
</dbReference>
<feature type="region of interest" description="Disordered" evidence="8">
    <location>
        <begin position="533"/>
        <end position="552"/>
    </location>
</feature>
<dbReference type="GO" id="GO:0005634">
    <property type="term" value="C:nucleus"/>
    <property type="evidence" value="ECO:0007669"/>
    <property type="project" value="UniProtKB-SubCell"/>
</dbReference>
<dbReference type="PANTHER" id="PTHR23235:SF120">
    <property type="entry name" value="KRUPPEL-LIKE FACTOR 15"/>
    <property type="match status" value="1"/>
</dbReference>
<dbReference type="SUPFAM" id="SSF57667">
    <property type="entry name" value="beta-beta-alpha zinc fingers"/>
    <property type="match status" value="2"/>
</dbReference>
<dbReference type="FunFam" id="3.30.160.60:FF:000125">
    <property type="entry name" value="Putative zinc finger protein 143"/>
    <property type="match status" value="1"/>
</dbReference>
<dbReference type="STRING" id="32264.T1KGB9"/>
<reference evidence="10" key="2">
    <citation type="submission" date="2015-06" db="UniProtKB">
        <authorList>
            <consortium name="EnsemblMetazoa"/>
        </authorList>
    </citation>
    <scope>IDENTIFICATION</scope>
</reference>
<dbReference type="Pfam" id="PF00096">
    <property type="entry name" value="zf-C2H2"/>
    <property type="match status" value="3"/>
</dbReference>
<reference evidence="11" key="1">
    <citation type="submission" date="2011-08" db="EMBL/GenBank/DDBJ databases">
        <authorList>
            <person name="Rombauts S."/>
        </authorList>
    </citation>
    <scope>NUCLEOTIDE SEQUENCE</scope>
    <source>
        <strain evidence="11">London</strain>
    </source>
</reference>
<evidence type="ECO:0000256" key="8">
    <source>
        <dbReference type="SAM" id="MobiDB-lite"/>
    </source>
</evidence>
<evidence type="ECO:0000256" key="6">
    <source>
        <dbReference type="ARBA" id="ARBA00023242"/>
    </source>
</evidence>
<evidence type="ECO:0000313" key="10">
    <source>
        <dbReference type="EnsemblMetazoa" id="tetur11g00260.1"/>
    </source>
</evidence>
<feature type="compositionally biased region" description="Low complexity" evidence="8">
    <location>
        <begin position="541"/>
        <end position="552"/>
    </location>
</feature>
<evidence type="ECO:0000256" key="5">
    <source>
        <dbReference type="ARBA" id="ARBA00022833"/>
    </source>
</evidence>
<dbReference type="HOGENOM" id="CLU_445747_0_0_1"/>
<evidence type="ECO:0000259" key="9">
    <source>
        <dbReference type="PROSITE" id="PS50157"/>
    </source>
</evidence>
<accession>T1KGB9</accession>
<dbReference type="PROSITE" id="PS00028">
    <property type="entry name" value="ZINC_FINGER_C2H2_1"/>
    <property type="match status" value="3"/>
</dbReference>
<keyword evidence="6" id="KW-0539">Nucleus</keyword>
<feature type="domain" description="C2H2-type" evidence="9">
    <location>
        <begin position="434"/>
        <end position="463"/>
    </location>
</feature>
<sequence length="613" mass="66762">MIMDLIHKQFNADVIDYGVGNTFGTNIVNIIGNSINGDSVNQGTQVITPNNGSGNLTEHANGATNLDITLDEIFLQSYYNEPFFDDLDKEPALSRFELAGYSCEDPLAASSSSLTSSSPSSSYSDCHSPINGTMANYYGDEDFNAGTGDYLVLDDDRDLVVLGVGLENLSRAFGRGGDHFYHNGNEIDCSAINAANVNQHHHVHHLDNGNLYNHVYNNNGQGSSECANYTLIGGYNNSTTNHNQNHTHLNGNSNQLSHSIYPSTVINGNINYAVPGNVNESSLQATYQEQSNIPVINKRQLINGRTGIRAGPSVINSPLPPVSTIMYHSNNHVNNNGNIPGRTHAPIKPLESTIIMSTSKGSQPIPAAPSVNKRGQGRRGRASNSVSSFYSSSPSSSPSSISSSSPPSSAPSSSPSNHATSSGAATGTSDEKIYVCTYEGCDKRYSKSSHLKTHHRRHTGEKPFVCKWPKCNWKFSRSDELSRHARSHTGHKPYSCAICSRRFSRSDHLTKHLKTHWKDFPEEVSRYQMIPQRKGRCGRRPANAANNPNNPENVVVDSNTKNLNDVNINNEARNMDTKVNNNVSVVVGPMMVGETVNIKMETNCSTSNDSKLC</sequence>
<feature type="domain" description="C2H2-type" evidence="9">
    <location>
        <begin position="464"/>
        <end position="493"/>
    </location>
</feature>
<proteinExistence type="predicted"/>
<dbReference type="PROSITE" id="PS50157">
    <property type="entry name" value="ZINC_FINGER_C2H2_2"/>
    <property type="match status" value="3"/>
</dbReference>
<dbReference type="Proteomes" id="UP000015104">
    <property type="component" value="Unassembled WGS sequence"/>
</dbReference>
<keyword evidence="11" id="KW-1185">Reference proteome</keyword>
<dbReference type="OMA" id="IYVCTYE"/>
<keyword evidence="3" id="KW-0677">Repeat</keyword>
<dbReference type="GO" id="GO:0008270">
    <property type="term" value="F:zinc ion binding"/>
    <property type="evidence" value="ECO:0007669"/>
    <property type="project" value="UniProtKB-KW"/>
</dbReference>
<dbReference type="PANTHER" id="PTHR23235">
    <property type="entry name" value="KRUEPPEL-LIKE TRANSCRIPTION FACTOR"/>
    <property type="match status" value="1"/>
</dbReference>
<dbReference type="FunFam" id="3.30.160.60:FF:000018">
    <property type="entry name" value="Krueppel-like factor 15"/>
    <property type="match status" value="1"/>
</dbReference>
<dbReference type="EMBL" id="CAEY01000064">
    <property type="status" value="NOT_ANNOTATED_CDS"/>
    <property type="molecule type" value="Genomic_DNA"/>
</dbReference>
<feature type="domain" description="C2H2-type" evidence="9">
    <location>
        <begin position="494"/>
        <end position="521"/>
    </location>
</feature>
<dbReference type="KEGG" id="tut:107364068"/>
<evidence type="ECO:0000256" key="2">
    <source>
        <dbReference type="ARBA" id="ARBA00022723"/>
    </source>
</evidence>
<evidence type="ECO:0000313" key="11">
    <source>
        <dbReference type="Proteomes" id="UP000015104"/>
    </source>
</evidence>
<feature type="compositionally biased region" description="Polar residues" evidence="8">
    <location>
        <begin position="417"/>
        <end position="426"/>
    </location>
</feature>
<dbReference type="AlphaFoldDB" id="T1KGB9"/>
<dbReference type="InterPro" id="IPR036236">
    <property type="entry name" value="Znf_C2H2_sf"/>
</dbReference>
<dbReference type="SMART" id="SM00355">
    <property type="entry name" value="ZnF_C2H2"/>
    <property type="match status" value="3"/>
</dbReference>